<reference evidence="1" key="1">
    <citation type="journal article" date="2016" name="Gigascience">
        <title>De novo construction of an expanded transcriptome assembly for the western tarnished plant bug, Lygus hesperus.</title>
        <authorList>
            <person name="Tassone E.E."/>
            <person name="Geib S.M."/>
            <person name="Hall B."/>
            <person name="Fabrick J.A."/>
            <person name="Brent C.S."/>
            <person name="Hull J.J."/>
        </authorList>
    </citation>
    <scope>NUCLEOTIDE SEQUENCE</scope>
</reference>
<feature type="non-terminal residue" evidence="1">
    <location>
        <position position="109"/>
    </location>
</feature>
<organism evidence="1">
    <name type="scientific">Lygus hesperus</name>
    <name type="common">Western plant bug</name>
    <dbReference type="NCBI Taxonomy" id="30085"/>
    <lineage>
        <taxon>Eukaryota</taxon>
        <taxon>Metazoa</taxon>
        <taxon>Ecdysozoa</taxon>
        <taxon>Arthropoda</taxon>
        <taxon>Hexapoda</taxon>
        <taxon>Insecta</taxon>
        <taxon>Pterygota</taxon>
        <taxon>Neoptera</taxon>
        <taxon>Paraneoptera</taxon>
        <taxon>Hemiptera</taxon>
        <taxon>Heteroptera</taxon>
        <taxon>Panheteroptera</taxon>
        <taxon>Cimicomorpha</taxon>
        <taxon>Miridae</taxon>
        <taxon>Mirini</taxon>
        <taxon>Lygus</taxon>
    </lineage>
</organism>
<evidence type="ECO:0000313" key="1">
    <source>
        <dbReference type="EMBL" id="JAQ13998.1"/>
    </source>
</evidence>
<name>A0A146M2I6_LYGHE</name>
<accession>A0A146M2I6</accession>
<sequence>PSSEKRGIGVVGQRIGIRGPYGYNSGIRMRFSRDTQVAAPTRHSPSIQEREKYACEKLRGMSQDLGFSWARCLASSVENIWRHRGNKPGVTPKIRTWLVTSAWKKQKEV</sequence>
<proteinExistence type="predicted"/>
<dbReference type="AlphaFoldDB" id="A0A146M2I6"/>
<dbReference type="EMBL" id="GDHC01004631">
    <property type="protein sequence ID" value="JAQ13998.1"/>
    <property type="molecule type" value="Transcribed_RNA"/>
</dbReference>
<protein>
    <submittedName>
        <fullName evidence="1">Uncharacterized protein</fullName>
    </submittedName>
</protein>
<gene>
    <name evidence="1" type="ORF">g.48343</name>
</gene>
<feature type="non-terminal residue" evidence="1">
    <location>
        <position position="1"/>
    </location>
</feature>